<keyword evidence="2" id="KW-1185">Reference proteome</keyword>
<evidence type="ECO:0000313" key="1">
    <source>
        <dbReference type="EMBL" id="CCB57839.1"/>
    </source>
</evidence>
<dbReference type="PaxDb" id="29760-VIT_02s0012g02440.t01"/>
<dbReference type="EMBL" id="FN596247">
    <property type="protein sequence ID" value="CCB57839.1"/>
    <property type="molecule type" value="Genomic_DNA"/>
</dbReference>
<dbReference type="HOGENOM" id="CLU_3128170_0_0_1"/>
<sequence>MGIGKGDLACMVSMHEGYGSKLSFSDTFKKAARQTSFIKAVPNGAVKRCA</sequence>
<organism evidence="1 2">
    <name type="scientific">Vitis vinifera</name>
    <name type="common">Grape</name>
    <dbReference type="NCBI Taxonomy" id="29760"/>
    <lineage>
        <taxon>Eukaryota</taxon>
        <taxon>Viridiplantae</taxon>
        <taxon>Streptophyta</taxon>
        <taxon>Embryophyta</taxon>
        <taxon>Tracheophyta</taxon>
        <taxon>Spermatophyta</taxon>
        <taxon>Magnoliopsida</taxon>
        <taxon>eudicotyledons</taxon>
        <taxon>Gunneridae</taxon>
        <taxon>Pentapetalae</taxon>
        <taxon>rosids</taxon>
        <taxon>Vitales</taxon>
        <taxon>Vitaceae</taxon>
        <taxon>Viteae</taxon>
        <taxon>Vitis</taxon>
    </lineage>
</organism>
<proteinExistence type="predicted"/>
<accession>F6HT29</accession>
<dbReference type="AlphaFoldDB" id="F6HT29"/>
<name>F6HT29_VITVI</name>
<reference evidence="2" key="1">
    <citation type="journal article" date="2007" name="Nature">
        <title>The grapevine genome sequence suggests ancestral hexaploidization in major angiosperm phyla.</title>
        <authorList>
            <consortium name="The French-Italian Public Consortium for Grapevine Genome Characterization."/>
            <person name="Jaillon O."/>
            <person name="Aury J.-M."/>
            <person name="Noel B."/>
            <person name="Policriti A."/>
            <person name="Clepet C."/>
            <person name="Casagrande A."/>
            <person name="Choisne N."/>
            <person name="Aubourg S."/>
            <person name="Vitulo N."/>
            <person name="Jubin C."/>
            <person name="Vezzi A."/>
            <person name="Legeai F."/>
            <person name="Hugueney P."/>
            <person name="Dasilva C."/>
            <person name="Horner D."/>
            <person name="Mica E."/>
            <person name="Jublot D."/>
            <person name="Poulain J."/>
            <person name="Bruyere C."/>
            <person name="Billault A."/>
            <person name="Segurens B."/>
            <person name="Gouyvenoux M."/>
            <person name="Ugarte E."/>
            <person name="Cattonaro F."/>
            <person name="Anthouard V."/>
            <person name="Vico V."/>
            <person name="Del Fabbro C."/>
            <person name="Alaux M."/>
            <person name="Di Gaspero G."/>
            <person name="Dumas V."/>
            <person name="Felice N."/>
            <person name="Paillard S."/>
            <person name="Juman I."/>
            <person name="Moroldo M."/>
            <person name="Scalabrin S."/>
            <person name="Canaguier A."/>
            <person name="Le Clainche I."/>
            <person name="Malacrida G."/>
            <person name="Durand E."/>
            <person name="Pesole G."/>
            <person name="Laucou V."/>
            <person name="Chatelet P."/>
            <person name="Merdinoglu D."/>
            <person name="Delledonne M."/>
            <person name="Pezzotti M."/>
            <person name="Lecharny A."/>
            <person name="Scarpelli C."/>
            <person name="Artiguenave F."/>
            <person name="Pe M.E."/>
            <person name="Valle G."/>
            <person name="Morgante M."/>
            <person name="Caboche M."/>
            <person name="Adam-Blondon A.-F."/>
            <person name="Weissenbach J."/>
            <person name="Quetier F."/>
            <person name="Wincker P."/>
        </authorList>
    </citation>
    <scope>NUCLEOTIDE SEQUENCE [LARGE SCALE GENOMIC DNA]</scope>
    <source>
        <strain evidence="2">cv. Pinot noir / PN40024</strain>
    </source>
</reference>
<gene>
    <name evidence="1" type="ordered locus">VIT_02s0012g02440</name>
</gene>
<evidence type="ECO:0000313" key="2">
    <source>
        <dbReference type="Proteomes" id="UP000009183"/>
    </source>
</evidence>
<dbReference type="InParanoid" id="F6HT29"/>
<protein>
    <submittedName>
        <fullName evidence="1">Uncharacterized protein</fullName>
    </submittedName>
</protein>
<dbReference type="Proteomes" id="UP000009183">
    <property type="component" value="Chromosome 2"/>
</dbReference>